<sequence length="129" mass="13721">MPKPILVTGGTGTLGQAVVRRLLDSGHDVRVLSRRPKTAKLPYEWATGDLHTGEGIGAATSGVDAIVHCATTMGRKDVTATQRRSGFDRFRTWCSTLAPAVHRRPVQAVALSATTALGPGAHLRRLASR</sequence>
<evidence type="ECO:0000256" key="2">
    <source>
        <dbReference type="ARBA" id="ARBA00023276"/>
    </source>
</evidence>
<organism evidence="4 5">
    <name type="scientific">Saccharopolyspora phatthalungensis</name>
    <dbReference type="NCBI Taxonomy" id="664693"/>
    <lineage>
        <taxon>Bacteria</taxon>
        <taxon>Bacillati</taxon>
        <taxon>Actinomycetota</taxon>
        <taxon>Actinomycetes</taxon>
        <taxon>Pseudonocardiales</taxon>
        <taxon>Pseudonocardiaceae</taxon>
        <taxon>Saccharopolyspora</taxon>
    </lineage>
</organism>
<proteinExistence type="predicted"/>
<dbReference type="GO" id="GO:0015979">
    <property type="term" value="P:photosynthesis"/>
    <property type="evidence" value="ECO:0007669"/>
    <property type="project" value="UniProtKB-KW"/>
</dbReference>
<dbReference type="Gene3D" id="3.40.50.720">
    <property type="entry name" value="NAD(P)-binding Rossmann-like Domain"/>
    <property type="match status" value="1"/>
</dbReference>
<dbReference type="AlphaFoldDB" id="A0A840Q8M1"/>
<dbReference type="InterPro" id="IPR036291">
    <property type="entry name" value="NAD(P)-bd_dom_sf"/>
</dbReference>
<keyword evidence="5" id="KW-1185">Reference proteome</keyword>
<evidence type="ECO:0000259" key="3">
    <source>
        <dbReference type="Pfam" id="PF01370"/>
    </source>
</evidence>
<dbReference type="Pfam" id="PF01370">
    <property type="entry name" value="Epimerase"/>
    <property type="match status" value="1"/>
</dbReference>
<name>A0A840Q8M1_9PSEU</name>
<dbReference type="EMBL" id="JACHIW010000001">
    <property type="protein sequence ID" value="MBB5156277.1"/>
    <property type="molecule type" value="Genomic_DNA"/>
</dbReference>
<protein>
    <submittedName>
        <fullName evidence="4">Uncharacterized protein YbjT (DUF2867 family)</fullName>
    </submittedName>
</protein>
<dbReference type="InterPro" id="IPR044256">
    <property type="entry name" value="HCF244-like"/>
</dbReference>
<dbReference type="RefSeq" id="WP_312864310.1">
    <property type="nucleotide sequence ID" value="NZ_JACHIW010000001.1"/>
</dbReference>
<dbReference type="GO" id="GO:0009523">
    <property type="term" value="C:photosystem II"/>
    <property type="evidence" value="ECO:0007669"/>
    <property type="project" value="UniProtKB-KW"/>
</dbReference>
<accession>A0A840Q8M1</accession>
<dbReference type="Proteomes" id="UP000584374">
    <property type="component" value="Unassembled WGS sequence"/>
</dbReference>
<keyword evidence="1" id="KW-0602">Photosynthesis</keyword>
<reference evidence="4 5" key="1">
    <citation type="submission" date="2020-08" db="EMBL/GenBank/DDBJ databases">
        <title>Sequencing the genomes of 1000 actinobacteria strains.</title>
        <authorList>
            <person name="Klenk H.-P."/>
        </authorList>
    </citation>
    <scope>NUCLEOTIDE SEQUENCE [LARGE SCALE GENOMIC DNA]</scope>
    <source>
        <strain evidence="4 5">DSM 45584</strain>
    </source>
</reference>
<evidence type="ECO:0000313" key="5">
    <source>
        <dbReference type="Proteomes" id="UP000584374"/>
    </source>
</evidence>
<dbReference type="InterPro" id="IPR001509">
    <property type="entry name" value="Epimerase_deHydtase"/>
</dbReference>
<dbReference type="PANTHER" id="PTHR47128">
    <property type="match status" value="1"/>
</dbReference>
<dbReference type="SUPFAM" id="SSF51735">
    <property type="entry name" value="NAD(P)-binding Rossmann-fold domains"/>
    <property type="match status" value="1"/>
</dbReference>
<evidence type="ECO:0000313" key="4">
    <source>
        <dbReference type="EMBL" id="MBB5156277.1"/>
    </source>
</evidence>
<keyword evidence="2" id="KW-0604">Photosystem II</keyword>
<dbReference type="PANTHER" id="PTHR47128:SF2">
    <property type="entry name" value="PROTEIN HIGH CHLOROPHYLL FLUORESCENCE PHENOTYPE 244, CHLOROPLASTIC"/>
    <property type="match status" value="1"/>
</dbReference>
<comment type="caution">
    <text evidence="4">The sequence shown here is derived from an EMBL/GenBank/DDBJ whole genome shotgun (WGS) entry which is preliminary data.</text>
</comment>
<evidence type="ECO:0000256" key="1">
    <source>
        <dbReference type="ARBA" id="ARBA00022531"/>
    </source>
</evidence>
<gene>
    <name evidence="4" type="ORF">BJ970_003811</name>
</gene>
<feature type="domain" description="NAD-dependent epimerase/dehydratase" evidence="3">
    <location>
        <begin position="5"/>
        <end position="122"/>
    </location>
</feature>